<comment type="caution">
    <text evidence="2">The sequence shown here is derived from an EMBL/GenBank/DDBJ whole genome shotgun (WGS) entry which is preliminary data.</text>
</comment>
<feature type="transmembrane region" description="Helical" evidence="1">
    <location>
        <begin position="277"/>
        <end position="301"/>
    </location>
</feature>
<keyword evidence="1" id="KW-0472">Membrane</keyword>
<accession>A0A847ESR5</accession>
<sequence>MIKKILYLIIGIIFFSVNISNIFGQELNFQIYPTILEVESEPGQIIKHQFIVRGSGGGNYFLKIYSLEVTDKSGHFISSKKANDYVSWITLNPTLLNFDAYEEKKVDIIINIPENTTLGDYYLTIAMERELEDKNEGPVLGGSLEIPLLITVMKEGEPKLTGLIEQFKTQYIDFFNPVKFNIQIKNSGIRKLKSFGVLEIKNKLTNKTYSKELIPQNVLADSSRIAVDEEGFVQGNDYVSWVSPDFIGIYSAKVNLYDKFHSEENAQILTSSPELTFIYLDFFLLIGILLSLALFILLYLYRKLKL</sequence>
<reference evidence="2 3" key="1">
    <citation type="journal article" date="2020" name="Biotechnol. Biofuels">
        <title>New insights from the biogas microbiome by comprehensive genome-resolved metagenomics of nearly 1600 species originating from multiple anaerobic digesters.</title>
        <authorList>
            <person name="Campanaro S."/>
            <person name="Treu L."/>
            <person name="Rodriguez-R L.M."/>
            <person name="Kovalovszki A."/>
            <person name="Ziels R.M."/>
            <person name="Maus I."/>
            <person name="Zhu X."/>
            <person name="Kougias P.G."/>
            <person name="Basile A."/>
            <person name="Luo G."/>
            <person name="Schluter A."/>
            <person name="Konstantinidis K.T."/>
            <person name="Angelidaki I."/>
        </authorList>
    </citation>
    <scope>NUCLEOTIDE SEQUENCE [LARGE SCALE GENOMIC DNA]</scope>
    <source>
        <strain evidence="2">AS06rmzACSIP_421</strain>
    </source>
</reference>
<gene>
    <name evidence="2" type="ORF">GX618_00755</name>
</gene>
<protein>
    <recommendedName>
        <fullName evidence="4">DUF916 domain-containing protein</fullName>
    </recommendedName>
</protein>
<evidence type="ECO:0000256" key="1">
    <source>
        <dbReference type="SAM" id="Phobius"/>
    </source>
</evidence>
<dbReference type="EMBL" id="JAAZAL010000027">
    <property type="protein sequence ID" value="NLE30791.1"/>
    <property type="molecule type" value="Genomic_DNA"/>
</dbReference>
<keyword evidence="1" id="KW-0812">Transmembrane</keyword>
<evidence type="ECO:0000313" key="2">
    <source>
        <dbReference type="EMBL" id="NLE30791.1"/>
    </source>
</evidence>
<organism evidence="2 3">
    <name type="scientific">Candidatus Dojkabacteria bacterium</name>
    <dbReference type="NCBI Taxonomy" id="2099670"/>
    <lineage>
        <taxon>Bacteria</taxon>
        <taxon>Candidatus Dojkabacteria</taxon>
    </lineage>
</organism>
<proteinExistence type="predicted"/>
<dbReference type="AlphaFoldDB" id="A0A847ESR5"/>
<name>A0A847ESR5_9BACT</name>
<dbReference type="Proteomes" id="UP000554004">
    <property type="component" value="Unassembled WGS sequence"/>
</dbReference>
<keyword evidence="1" id="KW-1133">Transmembrane helix</keyword>
<evidence type="ECO:0008006" key="4">
    <source>
        <dbReference type="Google" id="ProtNLM"/>
    </source>
</evidence>
<evidence type="ECO:0000313" key="3">
    <source>
        <dbReference type="Proteomes" id="UP000554004"/>
    </source>
</evidence>